<protein>
    <submittedName>
        <fullName evidence="1">Uncharacterized protein</fullName>
    </submittedName>
</protein>
<keyword evidence="2" id="KW-1185">Reference proteome</keyword>
<accession>A0ABW2ZPF6</accession>
<gene>
    <name evidence="1" type="ORF">ACFQZV_04225</name>
</gene>
<evidence type="ECO:0000313" key="1">
    <source>
        <dbReference type="EMBL" id="MFD0780504.1"/>
    </source>
</evidence>
<evidence type="ECO:0000313" key="2">
    <source>
        <dbReference type="Proteomes" id="UP001597042"/>
    </source>
</evidence>
<proteinExistence type="predicted"/>
<organism evidence="1 2">
    <name type="scientific">Microbacterium koreense</name>
    <dbReference type="NCBI Taxonomy" id="323761"/>
    <lineage>
        <taxon>Bacteria</taxon>
        <taxon>Bacillati</taxon>
        <taxon>Actinomycetota</taxon>
        <taxon>Actinomycetes</taxon>
        <taxon>Micrococcales</taxon>
        <taxon>Microbacteriaceae</taxon>
        <taxon>Microbacterium</taxon>
    </lineage>
</organism>
<dbReference type="EMBL" id="JBHTIM010000001">
    <property type="protein sequence ID" value="MFD0780504.1"/>
    <property type="molecule type" value="Genomic_DNA"/>
</dbReference>
<dbReference type="RefSeq" id="WP_378750550.1">
    <property type="nucleotide sequence ID" value="NZ_JBHSSV010000003.1"/>
</dbReference>
<reference evidence="2" key="1">
    <citation type="journal article" date="2019" name="Int. J. Syst. Evol. Microbiol.">
        <title>The Global Catalogue of Microorganisms (GCM) 10K type strain sequencing project: providing services to taxonomists for standard genome sequencing and annotation.</title>
        <authorList>
            <consortium name="The Broad Institute Genomics Platform"/>
            <consortium name="The Broad Institute Genome Sequencing Center for Infectious Disease"/>
            <person name="Wu L."/>
            <person name="Ma J."/>
        </authorList>
    </citation>
    <scope>NUCLEOTIDE SEQUENCE [LARGE SCALE GENOMIC DNA]</scope>
    <source>
        <strain evidence="2">CCUG 50754</strain>
    </source>
</reference>
<sequence>MSAADITSTSRFGFARGSSRGWGIPFRTGELRKEVYNGWYRVLEMFPPRPAAARTGTGKYVSSEAGEVWDASLRELILRLSGAGFTAQDLYTVYLTLDRLSEDEWARVDKRLFVGDGVHTRHGWRIALVPEKWTAWPRLVHEDGLLPHEATDHILGGAPHPFPY</sequence>
<comment type="caution">
    <text evidence="1">The sequence shown here is derived from an EMBL/GenBank/DDBJ whole genome shotgun (WGS) entry which is preliminary data.</text>
</comment>
<dbReference type="Proteomes" id="UP001597042">
    <property type="component" value="Unassembled WGS sequence"/>
</dbReference>
<name>A0ABW2ZPF6_9MICO</name>